<feature type="non-terminal residue" evidence="3">
    <location>
        <position position="46"/>
    </location>
</feature>
<protein>
    <recommendedName>
        <fullName evidence="2">Aspartate/ornithine carbamoyltransferase carbamoyl-P binding domain-containing protein</fullName>
    </recommendedName>
</protein>
<proteinExistence type="predicted"/>
<accession>X1G875</accession>
<dbReference type="GO" id="GO:0006520">
    <property type="term" value="P:amino acid metabolic process"/>
    <property type="evidence" value="ECO:0007669"/>
    <property type="project" value="InterPro"/>
</dbReference>
<evidence type="ECO:0000259" key="2">
    <source>
        <dbReference type="Pfam" id="PF02729"/>
    </source>
</evidence>
<dbReference type="AlphaFoldDB" id="X1G875"/>
<keyword evidence="1" id="KW-0808">Transferase</keyword>
<reference evidence="3" key="1">
    <citation type="journal article" date="2014" name="Front. Microbiol.">
        <title>High frequency of phylogenetically diverse reductive dehalogenase-homologous genes in deep subseafloor sedimentary metagenomes.</title>
        <authorList>
            <person name="Kawai M."/>
            <person name="Futagami T."/>
            <person name="Toyoda A."/>
            <person name="Takaki Y."/>
            <person name="Nishi S."/>
            <person name="Hori S."/>
            <person name="Arai W."/>
            <person name="Tsubouchi T."/>
            <person name="Morono Y."/>
            <person name="Uchiyama I."/>
            <person name="Ito T."/>
            <person name="Fujiyama A."/>
            <person name="Inagaki F."/>
            <person name="Takami H."/>
        </authorList>
    </citation>
    <scope>NUCLEOTIDE SEQUENCE</scope>
    <source>
        <strain evidence="3">Expedition CK06-06</strain>
    </source>
</reference>
<dbReference type="Pfam" id="PF02729">
    <property type="entry name" value="OTCace_N"/>
    <property type="match status" value="1"/>
</dbReference>
<dbReference type="EMBL" id="BART01040438">
    <property type="protein sequence ID" value="GAH29238.1"/>
    <property type="molecule type" value="Genomic_DNA"/>
</dbReference>
<organism evidence="3">
    <name type="scientific">marine sediment metagenome</name>
    <dbReference type="NCBI Taxonomy" id="412755"/>
    <lineage>
        <taxon>unclassified sequences</taxon>
        <taxon>metagenomes</taxon>
        <taxon>ecological metagenomes</taxon>
    </lineage>
</organism>
<dbReference type="GO" id="GO:0016743">
    <property type="term" value="F:carboxyl- or carbamoyltransferase activity"/>
    <property type="evidence" value="ECO:0007669"/>
    <property type="project" value="InterPro"/>
</dbReference>
<dbReference type="Gene3D" id="3.40.50.1370">
    <property type="entry name" value="Aspartate/ornithine carbamoyltransferase"/>
    <property type="match status" value="1"/>
</dbReference>
<sequence>MVRHLTKISDFSKAECEKIINKAIEIKKNPEKFDSTLKGETLLMIF</sequence>
<gene>
    <name evidence="3" type="ORF">S01H4_65819</name>
</gene>
<comment type="caution">
    <text evidence="3">The sequence shown here is derived from an EMBL/GenBank/DDBJ whole genome shotgun (WGS) entry which is preliminary data.</text>
</comment>
<dbReference type="InterPro" id="IPR006132">
    <property type="entry name" value="Asp/Orn_carbamoyltranf_P-bd"/>
</dbReference>
<evidence type="ECO:0000256" key="1">
    <source>
        <dbReference type="ARBA" id="ARBA00022679"/>
    </source>
</evidence>
<dbReference type="GO" id="GO:0016597">
    <property type="term" value="F:amino acid binding"/>
    <property type="evidence" value="ECO:0007669"/>
    <property type="project" value="InterPro"/>
</dbReference>
<feature type="domain" description="Aspartate/ornithine carbamoyltransferase carbamoyl-P binding" evidence="2">
    <location>
        <begin position="3"/>
        <end position="46"/>
    </location>
</feature>
<name>X1G875_9ZZZZ</name>
<dbReference type="InterPro" id="IPR036901">
    <property type="entry name" value="Asp/Orn_carbamoylTrfase_sf"/>
</dbReference>
<evidence type="ECO:0000313" key="3">
    <source>
        <dbReference type="EMBL" id="GAH29238.1"/>
    </source>
</evidence>
<dbReference type="SUPFAM" id="SSF53671">
    <property type="entry name" value="Aspartate/ornithine carbamoyltransferase"/>
    <property type="match status" value="1"/>
</dbReference>